<dbReference type="GeneID" id="89959987"/>
<evidence type="ECO:0000256" key="2">
    <source>
        <dbReference type="ARBA" id="ARBA00010734"/>
    </source>
</evidence>
<gene>
    <name evidence="7" type="primary">UTP6</name>
    <name evidence="7" type="ORF">LTR78_010707</name>
</gene>
<keyword evidence="8" id="KW-1185">Reference proteome</keyword>
<protein>
    <submittedName>
        <fullName evidence="7">U3 snoRNP protein</fullName>
    </submittedName>
</protein>
<dbReference type="Pfam" id="PF08640">
    <property type="entry name" value="U3_assoc_6"/>
    <property type="match status" value="1"/>
</dbReference>
<dbReference type="InterPro" id="IPR003107">
    <property type="entry name" value="HAT"/>
</dbReference>
<keyword evidence="4" id="KW-0677">Repeat</keyword>
<keyword evidence="3" id="KW-0698">rRNA processing</keyword>
<reference evidence="7" key="1">
    <citation type="submission" date="2023-07" db="EMBL/GenBank/DDBJ databases">
        <title>Black Yeasts Isolated from many extreme environments.</title>
        <authorList>
            <person name="Coleine C."/>
            <person name="Stajich J.E."/>
            <person name="Selbmann L."/>
        </authorList>
    </citation>
    <scope>NUCLEOTIDE SEQUENCE</scope>
    <source>
        <strain evidence="7">CCFEE 5485</strain>
    </source>
</reference>
<dbReference type="InterPro" id="IPR013949">
    <property type="entry name" value="Utp6"/>
</dbReference>
<comment type="caution">
    <text evidence="7">The sequence shown here is derived from an EMBL/GenBank/DDBJ whole genome shotgun (WGS) entry which is preliminary data.</text>
</comment>
<organism evidence="7 8">
    <name type="scientific">Recurvomyces mirabilis</name>
    <dbReference type="NCBI Taxonomy" id="574656"/>
    <lineage>
        <taxon>Eukaryota</taxon>
        <taxon>Fungi</taxon>
        <taxon>Dikarya</taxon>
        <taxon>Ascomycota</taxon>
        <taxon>Pezizomycotina</taxon>
        <taxon>Dothideomycetes</taxon>
        <taxon>Dothideomycetidae</taxon>
        <taxon>Mycosphaerellales</taxon>
        <taxon>Teratosphaeriaceae</taxon>
        <taxon>Recurvomyces</taxon>
    </lineage>
</organism>
<dbReference type="SUPFAM" id="SSF48452">
    <property type="entry name" value="TPR-like"/>
    <property type="match status" value="1"/>
</dbReference>
<keyword evidence="5" id="KW-0539">Nucleus</keyword>
<sequence>MASASDKARFYLEQSVPELQDYERKGIFTRPEITAITTKRSDFEHILNARGSKPGDYARYAEYEQNLDSLRKKRCKRLGIKGAKTYSGQRTVFFILDRGTKKFPGDLGLWMEYIRFCQREKANKKLARVLTSVLRLRPREWGLWVVAAKWYAEEQGDMQTARSYMQRGLRFCRDRRELWGEFVRLEMVFLAKLGARRRILGLDEEGKEAAEEVEQEDENTISLPAVTAADFKTEEGKGMEVVDAAALQKLAKAPAFSGAIPIAIFDAAMKEFKNDPEVAEMLVEIVTGFTEAPATKNVLQHAIEHLQTTKPTSPEAILCEARLYTQGIDATSAEFPVALGTALKHITAGMASLPAKHQPMLMEKAVAMLLPFLARADDLDEDVATVIMASLNRYLGALAKFDQMASIKRSIVRTLVARVRESGGRLALEDVREAVGETKTGAASS</sequence>
<feature type="domain" description="U3 small nucleolar RNA-associated protein 6 N-terminal" evidence="6">
    <location>
        <begin position="12"/>
        <end position="85"/>
    </location>
</feature>
<dbReference type="GO" id="GO:0030515">
    <property type="term" value="F:snoRNA binding"/>
    <property type="evidence" value="ECO:0007669"/>
    <property type="project" value="InterPro"/>
</dbReference>
<evidence type="ECO:0000256" key="4">
    <source>
        <dbReference type="ARBA" id="ARBA00022737"/>
    </source>
</evidence>
<dbReference type="GO" id="GO:0034388">
    <property type="term" value="C:Pwp2p-containing subcomplex of 90S preribosome"/>
    <property type="evidence" value="ECO:0007669"/>
    <property type="project" value="TreeGrafter"/>
</dbReference>
<evidence type="ECO:0000256" key="3">
    <source>
        <dbReference type="ARBA" id="ARBA00022552"/>
    </source>
</evidence>
<name>A0AAE0TPJ7_9PEZI</name>
<dbReference type="Proteomes" id="UP001274830">
    <property type="component" value="Unassembled WGS sequence"/>
</dbReference>
<accession>A0AAE0TPJ7</accession>
<evidence type="ECO:0000259" key="6">
    <source>
        <dbReference type="Pfam" id="PF08640"/>
    </source>
</evidence>
<evidence type="ECO:0000313" key="7">
    <source>
        <dbReference type="EMBL" id="KAK3669402.1"/>
    </source>
</evidence>
<dbReference type="GO" id="GO:0000462">
    <property type="term" value="P:maturation of SSU-rRNA from tricistronic rRNA transcript (SSU-rRNA, 5.8S rRNA, LSU-rRNA)"/>
    <property type="evidence" value="ECO:0007669"/>
    <property type="project" value="InterPro"/>
</dbReference>
<proteinExistence type="inferred from homology"/>
<dbReference type="SMART" id="SM00386">
    <property type="entry name" value="HAT"/>
    <property type="match status" value="2"/>
</dbReference>
<comment type="subcellular location">
    <subcellularLocation>
        <location evidence="1">Nucleus</location>
        <location evidence="1">Nucleolus</location>
    </subcellularLocation>
</comment>
<dbReference type="AlphaFoldDB" id="A0AAE0TPJ7"/>
<comment type="similarity">
    <text evidence="2">Belongs to the UTP6 family.</text>
</comment>
<dbReference type="Gene3D" id="1.25.40.10">
    <property type="entry name" value="Tetratricopeptide repeat domain"/>
    <property type="match status" value="1"/>
</dbReference>
<dbReference type="InterPro" id="IPR011990">
    <property type="entry name" value="TPR-like_helical_dom_sf"/>
</dbReference>
<dbReference type="GO" id="GO:0032040">
    <property type="term" value="C:small-subunit processome"/>
    <property type="evidence" value="ECO:0007669"/>
    <property type="project" value="TreeGrafter"/>
</dbReference>
<dbReference type="PANTHER" id="PTHR23271:SF1">
    <property type="entry name" value="U3 SMALL NUCLEOLAR RNA-ASSOCIATED PROTEIN 6 HOMOLOG"/>
    <property type="match status" value="1"/>
</dbReference>
<evidence type="ECO:0000256" key="5">
    <source>
        <dbReference type="ARBA" id="ARBA00023242"/>
    </source>
</evidence>
<evidence type="ECO:0000313" key="8">
    <source>
        <dbReference type="Proteomes" id="UP001274830"/>
    </source>
</evidence>
<dbReference type="RefSeq" id="XP_064697390.1">
    <property type="nucleotide sequence ID" value="XM_064835455.1"/>
</dbReference>
<dbReference type="EMBL" id="JAUTXT010000086">
    <property type="protein sequence ID" value="KAK3669402.1"/>
    <property type="molecule type" value="Genomic_DNA"/>
</dbReference>
<evidence type="ECO:0000256" key="1">
    <source>
        <dbReference type="ARBA" id="ARBA00004604"/>
    </source>
</evidence>
<dbReference type="PANTHER" id="PTHR23271">
    <property type="entry name" value="HEPATOCELLULAR CARCINOMA-ASSOCIATED ANTIGEN 66"/>
    <property type="match status" value="1"/>
</dbReference>
<dbReference type="InterPro" id="IPR055347">
    <property type="entry name" value="UTP6_N"/>
</dbReference>